<dbReference type="Proteomes" id="UP000681967">
    <property type="component" value="Unassembled WGS sequence"/>
</dbReference>
<evidence type="ECO:0000313" key="8">
    <source>
        <dbReference type="EMBL" id="CAF3800196.1"/>
    </source>
</evidence>
<feature type="compositionally biased region" description="Acidic residues" evidence="1">
    <location>
        <begin position="183"/>
        <end position="206"/>
    </location>
</feature>
<dbReference type="EMBL" id="CAJOBI010000161">
    <property type="protein sequence ID" value="CAF3800196.1"/>
    <property type="molecule type" value="Genomic_DNA"/>
</dbReference>
<feature type="compositionally biased region" description="Acidic residues" evidence="1">
    <location>
        <begin position="143"/>
        <end position="168"/>
    </location>
</feature>
<dbReference type="Proteomes" id="UP000681720">
    <property type="component" value="Unassembled WGS sequence"/>
</dbReference>
<evidence type="ECO:0000313" key="7">
    <source>
        <dbReference type="EMBL" id="CAF3798986.1"/>
    </source>
</evidence>
<accession>A0A819GDQ4</accession>
<dbReference type="EMBL" id="CAJOBJ010045211">
    <property type="protein sequence ID" value="CAF4346613.1"/>
    <property type="molecule type" value="Genomic_DNA"/>
</dbReference>
<dbReference type="EMBL" id="CAJNRG010000092">
    <property type="protein sequence ID" value="CAF1971369.1"/>
    <property type="molecule type" value="Genomic_DNA"/>
</dbReference>
<dbReference type="Proteomes" id="UP000663834">
    <property type="component" value="Unassembled WGS sequence"/>
</dbReference>
<dbReference type="EMBL" id="CAJOBF010000328">
    <property type="protein sequence ID" value="CAF3798986.1"/>
    <property type="molecule type" value="Genomic_DNA"/>
</dbReference>
<dbReference type="EMBL" id="CAJNOW010021843">
    <property type="protein sequence ID" value="CAF1685616.1"/>
    <property type="molecule type" value="Genomic_DNA"/>
</dbReference>
<feature type="compositionally biased region" description="Acidic residues" evidence="1">
    <location>
        <begin position="218"/>
        <end position="231"/>
    </location>
</feature>
<name>A0A819GDQ4_9BILA</name>
<dbReference type="AlphaFoldDB" id="A0A819GDQ4"/>
<gene>
    <name evidence="10" type="ORF">BYL167_LOCUS18276</name>
    <name evidence="2" type="ORF">CJN711_LOCUS16831</name>
    <name evidence="11" type="ORF">GIL414_LOCUS27786</name>
    <name evidence="3" type="ORF">KQP761_LOCUS38405</name>
    <name evidence="6" type="ORF">MBJ925_LOCUS31524</name>
    <name evidence="9" type="ORF">OVN521_LOCUS8424</name>
    <name evidence="8" type="ORF">SMN809_LOCUS1130</name>
    <name evidence="7" type="ORF">UXM345_LOCUS4692</name>
    <name evidence="5" type="ORF">WKI299_LOCUS23050</name>
    <name evidence="4" type="ORF">XDN619_LOCUS1895</name>
</gene>
<dbReference type="EMBL" id="CAJNOV010007798">
    <property type="protein sequence ID" value="CAF1299017.1"/>
    <property type="molecule type" value="Genomic_DNA"/>
</dbReference>
<feature type="region of interest" description="Disordered" evidence="1">
    <location>
        <begin position="129"/>
        <end position="231"/>
    </location>
</feature>
<dbReference type="Proteomes" id="UP000663856">
    <property type="component" value="Unassembled WGS sequence"/>
</dbReference>
<feature type="compositionally biased region" description="Basic and acidic residues" evidence="1">
    <location>
        <begin position="169"/>
        <end position="182"/>
    </location>
</feature>
<dbReference type="Proteomes" id="UP000663842">
    <property type="component" value="Unassembled WGS sequence"/>
</dbReference>
<dbReference type="EMBL" id="CAJNRE010017193">
    <property type="protein sequence ID" value="CAF2152434.1"/>
    <property type="molecule type" value="Genomic_DNA"/>
</dbReference>
<dbReference type="Proteomes" id="UP000663855">
    <property type="component" value="Unassembled WGS sequence"/>
</dbReference>
<evidence type="ECO:0000313" key="6">
    <source>
        <dbReference type="EMBL" id="CAF2152434.1"/>
    </source>
</evidence>
<evidence type="ECO:0000256" key="1">
    <source>
        <dbReference type="SAM" id="MobiDB-lite"/>
    </source>
</evidence>
<dbReference type="Proteomes" id="UP000663824">
    <property type="component" value="Unassembled WGS sequence"/>
</dbReference>
<organism evidence="9 12">
    <name type="scientific">Rotaria magnacalcarata</name>
    <dbReference type="NCBI Taxonomy" id="392030"/>
    <lineage>
        <taxon>Eukaryota</taxon>
        <taxon>Metazoa</taxon>
        <taxon>Spiralia</taxon>
        <taxon>Gnathifera</taxon>
        <taxon>Rotifera</taxon>
        <taxon>Eurotatoria</taxon>
        <taxon>Bdelloidea</taxon>
        <taxon>Philodinida</taxon>
        <taxon>Philodinidae</taxon>
        <taxon>Rotaria</taxon>
    </lineage>
</organism>
<evidence type="ECO:0000313" key="10">
    <source>
        <dbReference type="EMBL" id="CAF4084759.1"/>
    </source>
</evidence>
<evidence type="ECO:0000313" key="4">
    <source>
        <dbReference type="EMBL" id="CAF1971369.1"/>
    </source>
</evidence>
<dbReference type="Proteomes" id="UP000676336">
    <property type="component" value="Unassembled WGS sequence"/>
</dbReference>
<evidence type="ECO:0000313" key="3">
    <source>
        <dbReference type="EMBL" id="CAF1685616.1"/>
    </source>
</evidence>
<dbReference type="EMBL" id="CAJNRF010009942">
    <property type="protein sequence ID" value="CAF2115204.1"/>
    <property type="molecule type" value="Genomic_DNA"/>
</dbReference>
<reference evidence="9" key="1">
    <citation type="submission" date="2021-02" db="EMBL/GenBank/DDBJ databases">
        <authorList>
            <person name="Nowell W R."/>
        </authorList>
    </citation>
    <scope>NUCLEOTIDE SEQUENCE</scope>
</reference>
<evidence type="ECO:0000313" key="2">
    <source>
        <dbReference type="EMBL" id="CAF1299017.1"/>
    </source>
</evidence>
<dbReference type="OrthoDB" id="5377312at2759"/>
<protein>
    <recommendedName>
        <fullName evidence="13">DNA-directed RNA polymerase III subunit</fullName>
    </recommendedName>
</protein>
<dbReference type="Proteomes" id="UP000663866">
    <property type="component" value="Unassembled WGS sequence"/>
</dbReference>
<proteinExistence type="predicted"/>
<comment type="caution">
    <text evidence="9">The sequence shown here is derived from an EMBL/GenBank/DDBJ whole genome shotgun (WGS) entry which is preliminary data.</text>
</comment>
<dbReference type="EMBL" id="CAJOBG010000982">
    <property type="protein sequence ID" value="CAF3880315.1"/>
    <property type="molecule type" value="Genomic_DNA"/>
</dbReference>
<sequence length="231" mass="26402">MAFGRGHASFTIDALKLAKDSLPADVNEPPPVFPELVNTPHPLIENPTNDYDYKLKLKLNFNSSFRTLHDPTKIDHEKNFILNKWKEEWSILPRELKQASRININSSKIKPNLSKKNIRAQNKKTKTLLNIDLSTYEEKQSGDQDEDDEPDDEKNDDNIEINENDEDNEGKPKDIEKKKLTDNENEIDGEMPNEEDEDMDEDEAADYFDSYNDSGDRDGDDLDDDGGDGGD</sequence>
<dbReference type="Proteomes" id="UP000663887">
    <property type="component" value="Unassembled WGS sequence"/>
</dbReference>
<evidence type="ECO:0000313" key="11">
    <source>
        <dbReference type="EMBL" id="CAF4346613.1"/>
    </source>
</evidence>
<evidence type="ECO:0000313" key="5">
    <source>
        <dbReference type="EMBL" id="CAF2115204.1"/>
    </source>
</evidence>
<dbReference type="EMBL" id="CAJOBH010007458">
    <property type="protein sequence ID" value="CAF4084759.1"/>
    <property type="molecule type" value="Genomic_DNA"/>
</dbReference>
<evidence type="ECO:0008006" key="13">
    <source>
        <dbReference type="Google" id="ProtNLM"/>
    </source>
</evidence>
<evidence type="ECO:0000313" key="12">
    <source>
        <dbReference type="Proteomes" id="UP000663866"/>
    </source>
</evidence>
<evidence type="ECO:0000313" key="9">
    <source>
        <dbReference type="EMBL" id="CAF3880315.1"/>
    </source>
</evidence>
<keyword evidence="12" id="KW-1185">Reference proteome</keyword>